<feature type="compositionally biased region" description="Basic and acidic residues" evidence="1">
    <location>
        <begin position="72"/>
        <end position="82"/>
    </location>
</feature>
<accession>A0A1I8BSB7</accession>
<dbReference type="AlphaFoldDB" id="A0A1I8BSB7"/>
<sequence>MLQNSCEMLIIEEIPSYSEEIDLQNVSIESTSVEINVGDKRQNRPATLNTTKKPPTEIAKMFSSKLAKTQNRRQEKPRKEDLSGEMEIGEMEISRGSYEEKEYTTAFAARPKIRRTPPKLPDEGHFDEE</sequence>
<dbReference type="Proteomes" id="UP000095281">
    <property type="component" value="Unplaced"/>
</dbReference>
<feature type="compositionally biased region" description="Basic and acidic residues" evidence="1">
    <location>
        <begin position="120"/>
        <end position="129"/>
    </location>
</feature>
<reference evidence="3" key="1">
    <citation type="submission" date="2016-11" db="UniProtKB">
        <authorList>
            <consortium name="WormBaseParasite"/>
        </authorList>
    </citation>
    <scope>IDENTIFICATION</scope>
</reference>
<name>A0A1I8BSB7_MELHA</name>
<feature type="region of interest" description="Disordered" evidence="1">
    <location>
        <begin position="63"/>
        <end position="129"/>
    </location>
</feature>
<proteinExistence type="predicted"/>
<protein>
    <submittedName>
        <fullName evidence="3">Uncharacterized protein</fullName>
    </submittedName>
</protein>
<organism evidence="2 3">
    <name type="scientific">Meloidogyne hapla</name>
    <name type="common">Root-knot nematode worm</name>
    <dbReference type="NCBI Taxonomy" id="6305"/>
    <lineage>
        <taxon>Eukaryota</taxon>
        <taxon>Metazoa</taxon>
        <taxon>Ecdysozoa</taxon>
        <taxon>Nematoda</taxon>
        <taxon>Chromadorea</taxon>
        <taxon>Rhabditida</taxon>
        <taxon>Tylenchina</taxon>
        <taxon>Tylenchomorpha</taxon>
        <taxon>Tylenchoidea</taxon>
        <taxon>Meloidogynidae</taxon>
        <taxon>Meloidogyninae</taxon>
        <taxon>Meloidogyne</taxon>
    </lineage>
</organism>
<keyword evidence="2" id="KW-1185">Reference proteome</keyword>
<evidence type="ECO:0000313" key="2">
    <source>
        <dbReference type="Proteomes" id="UP000095281"/>
    </source>
</evidence>
<feature type="region of interest" description="Disordered" evidence="1">
    <location>
        <begin position="36"/>
        <end position="55"/>
    </location>
</feature>
<evidence type="ECO:0000313" key="3">
    <source>
        <dbReference type="WBParaSite" id="MhA1_Contig55.frz3.gene21"/>
    </source>
</evidence>
<evidence type="ECO:0000256" key="1">
    <source>
        <dbReference type="SAM" id="MobiDB-lite"/>
    </source>
</evidence>
<dbReference type="WBParaSite" id="MhA1_Contig55.frz3.gene21">
    <property type="protein sequence ID" value="MhA1_Contig55.frz3.gene21"/>
    <property type="gene ID" value="MhA1_Contig55.frz3.gene21"/>
</dbReference>
<feature type="compositionally biased region" description="Polar residues" evidence="1">
    <location>
        <begin position="44"/>
        <end position="53"/>
    </location>
</feature>